<accession>A0ACC3DY21</accession>
<dbReference type="Proteomes" id="UP001186974">
    <property type="component" value="Unassembled WGS sequence"/>
</dbReference>
<name>A0ACC3DY21_9PEZI</name>
<comment type="caution">
    <text evidence="1">The sequence shown here is derived from an EMBL/GenBank/DDBJ whole genome shotgun (WGS) entry which is preliminary data.</text>
</comment>
<proteinExistence type="predicted"/>
<dbReference type="EMBL" id="JAWDJW010000071">
    <property type="protein sequence ID" value="KAK3081762.1"/>
    <property type="molecule type" value="Genomic_DNA"/>
</dbReference>
<reference evidence="1" key="1">
    <citation type="submission" date="2024-09" db="EMBL/GenBank/DDBJ databases">
        <title>Black Yeasts Isolated from many extreme environments.</title>
        <authorList>
            <person name="Coleine C."/>
            <person name="Stajich J.E."/>
            <person name="Selbmann L."/>
        </authorList>
    </citation>
    <scope>NUCLEOTIDE SEQUENCE</scope>
    <source>
        <strain evidence="1">CCFEE 5737</strain>
    </source>
</reference>
<gene>
    <name evidence="1" type="ORF">LTS18_002989</name>
</gene>
<sequence length="153" mass="17163">MPYAPFFKYKGEEVQWPRPLHEYGISEGATLTFQHGGEDNIQADFDCVSRTKATLKSNFGTSLLYFLQAILSCSLSRSRVPRGGSMGGSTKLANVDMNEVSHESVRGSVCVTAREAVSQPKQEEEDCFLGEDMEEEYEEAEDMEYKGEDEHDD</sequence>
<keyword evidence="2" id="KW-1185">Reference proteome</keyword>
<protein>
    <submittedName>
        <fullName evidence="1">Uncharacterized protein</fullName>
    </submittedName>
</protein>
<organism evidence="1 2">
    <name type="scientific">Coniosporium uncinatum</name>
    <dbReference type="NCBI Taxonomy" id="93489"/>
    <lineage>
        <taxon>Eukaryota</taxon>
        <taxon>Fungi</taxon>
        <taxon>Dikarya</taxon>
        <taxon>Ascomycota</taxon>
        <taxon>Pezizomycotina</taxon>
        <taxon>Dothideomycetes</taxon>
        <taxon>Dothideomycetes incertae sedis</taxon>
        <taxon>Coniosporium</taxon>
    </lineage>
</organism>
<evidence type="ECO:0000313" key="1">
    <source>
        <dbReference type="EMBL" id="KAK3081762.1"/>
    </source>
</evidence>
<evidence type="ECO:0000313" key="2">
    <source>
        <dbReference type="Proteomes" id="UP001186974"/>
    </source>
</evidence>